<evidence type="ECO:0000259" key="2">
    <source>
        <dbReference type="Pfam" id="PF06863"/>
    </source>
</evidence>
<sequence>MNKLLYAVATGLVGAVVLHIIIILSLPHYTGRDAYTRVKAEGNSNRFYALADKPDTAGLANGDPYLKVAVCHFDVERRPLRLLAPRGPAFWSLALYDANSNEIFSMNDRTSVSGNLDVLVANPVQMARIRKTPVAALTESIIVEAKSNTGYAVLRAMAPQSSLEEQAASFLEDAVCAPVEGL</sequence>
<accession>A0A6M1RX73</accession>
<evidence type="ECO:0000256" key="1">
    <source>
        <dbReference type="SAM" id="Phobius"/>
    </source>
</evidence>
<organism evidence="3 4">
    <name type="scientific">Rhizobium daejeonense</name>
    <dbReference type="NCBI Taxonomy" id="240521"/>
    <lineage>
        <taxon>Bacteria</taxon>
        <taxon>Pseudomonadati</taxon>
        <taxon>Pseudomonadota</taxon>
        <taxon>Alphaproteobacteria</taxon>
        <taxon>Hyphomicrobiales</taxon>
        <taxon>Rhizobiaceae</taxon>
        <taxon>Rhizobium/Agrobacterium group</taxon>
        <taxon>Rhizobium</taxon>
    </lineage>
</organism>
<dbReference type="InterPro" id="IPR014456">
    <property type="entry name" value="UCP010244_IM"/>
</dbReference>
<gene>
    <name evidence="3" type="ORF">G6N76_06830</name>
</gene>
<dbReference type="Proteomes" id="UP000477849">
    <property type="component" value="Unassembled WGS sequence"/>
</dbReference>
<proteinExistence type="predicted"/>
<evidence type="ECO:0000313" key="4">
    <source>
        <dbReference type="Proteomes" id="UP000477849"/>
    </source>
</evidence>
<reference evidence="3 4" key="1">
    <citation type="submission" date="2020-02" db="EMBL/GenBank/DDBJ databases">
        <title>Genome sequence of the type strain CCBAU10050 of Rhizobium daejeonense.</title>
        <authorList>
            <person name="Gao J."/>
            <person name="Sun J."/>
        </authorList>
    </citation>
    <scope>NUCLEOTIDE SEQUENCE [LARGE SCALE GENOMIC DNA]</scope>
    <source>
        <strain evidence="3 4">CCBAU10050</strain>
    </source>
</reference>
<dbReference type="AlphaFoldDB" id="A0A6M1RX73"/>
<evidence type="ECO:0000313" key="3">
    <source>
        <dbReference type="EMBL" id="NGO63383.1"/>
    </source>
</evidence>
<dbReference type="InterPro" id="IPR010679">
    <property type="entry name" value="DUF1254"/>
</dbReference>
<dbReference type="Pfam" id="PF06863">
    <property type="entry name" value="DUF1254"/>
    <property type="match status" value="1"/>
</dbReference>
<name>A0A6M1RX73_9HYPH</name>
<dbReference type="EMBL" id="JAAKZH010000002">
    <property type="protein sequence ID" value="NGO63383.1"/>
    <property type="molecule type" value="Genomic_DNA"/>
</dbReference>
<dbReference type="RefSeq" id="WP_163904223.1">
    <property type="nucleotide sequence ID" value="NZ_CP048427.1"/>
</dbReference>
<feature type="domain" description="DUF1254" evidence="2">
    <location>
        <begin position="68"/>
        <end position="160"/>
    </location>
</feature>
<keyword evidence="1" id="KW-1133">Transmembrane helix</keyword>
<keyword evidence="4" id="KW-1185">Reference proteome</keyword>
<keyword evidence="1" id="KW-0812">Transmembrane</keyword>
<feature type="transmembrane region" description="Helical" evidence="1">
    <location>
        <begin position="6"/>
        <end position="29"/>
    </location>
</feature>
<dbReference type="PIRSF" id="PIRSF010244">
    <property type="entry name" value="UCP010244_imp"/>
    <property type="match status" value="1"/>
</dbReference>
<comment type="caution">
    <text evidence="3">The sequence shown here is derived from an EMBL/GenBank/DDBJ whole genome shotgun (WGS) entry which is preliminary data.</text>
</comment>
<protein>
    <submittedName>
        <fullName evidence="3">DUF1254 domain-containing protein</fullName>
    </submittedName>
</protein>
<keyword evidence="1" id="KW-0472">Membrane</keyword>